<feature type="region of interest" description="Disordered" evidence="1">
    <location>
        <begin position="75"/>
        <end position="116"/>
    </location>
</feature>
<comment type="caution">
    <text evidence="2">The sequence shown here is derived from an EMBL/GenBank/DDBJ whole genome shotgun (WGS) entry which is preliminary data.</text>
</comment>
<accession>A0ABR2L146</accession>
<feature type="compositionally biased region" description="Polar residues" evidence="1">
    <location>
        <begin position="75"/>
        <end position="101"/>
    </location>
</feature>
<evidence type="ECO:0000313" key="2">
    <source>
        <dbReference type="EMBL" id="KAK8897090.1"/>
    </source>
</evidence>
<sequence>MSFFKKLYNFCNNPDVFKSCNVQIINPRIAERFSPRSKKLKSLLFEMAKSASISEAHINSKDNLLLSKIATTNISPNSQSENTFNQFPPEQSENSKSNESFGPNIIQSQNININTNKDKEKNKTNFQSFEISNPLKNLSKQNDASSINDSVVSPPITNSRQFSLNNNISQPSNSIFDNIQPPNISQDLLHQIIPQFASQSRLQSISAQNNSETPLQKSDSSQDTQNIRLNRDKNFILPDLRFPKHITNNYDSNNTLSKKKFIIPDIPQFFANNPSSPTKNQIILEKSAHQPFQNIQNAEILQINKETVDDASQNNSTSLNHLKSTSSNEQNPFKRNFILPNIQKQILPKSSVQQPIGLIQSKENHLQQPFCLSIRDHEQQPLNIKLDKSCDPLAKSNLFLLPKIGNMSKQQCTSNQQKQAQSSVPTISFNNNPSKKKVFPVPQILQTESNKSQQSISQSPQNLYPSQILFQSQPDNHPIFQNIQPSCRSLTMPQIDKNAASFNVSSKNGNQYPQLVIQSQSIAQPQPQIITPPQPQIITKSQSIIQPQLQQNIQPSPKIMNSTHLSIINPPQLQFITKPQSIISTKNSVTVQQIDQSNTLDSIPSQQQISINPRNPHSSQVVIQSQSKVQSQAVNQPQIIEQPQAVSQQKRNINAELNIKS</sequence>
<gene>
    <name evidence="2" type="ORF">M9Y10_015024</name>
</gene>
<feature type="region of interest" description="Disordered" evidence="1">
    <location>
        <begin position="311"/>
        <end position="332"/>
    </location>
</feature>
<keyword evidence="3" id="KW-1185">Reference proteome</keyword>
<organism evidence="2 3">
    <name type="scientific">Tritrichomonas musculus</name>
    <dbReference type="NCBI Taxonomy" id="1915356"/>
    <lineage>
        <taxon>Eukaryota</taxon>
        <taxon>Metamonada</taxon>
        <taxon>Parabasalia</taxon>
        <taxon>Tritrichomonadida</taxon>
        <taxon>Tritrichomonadidae</taxon>
        <taxon>Tritrichomonas</taxon>
    </lineage>
</organism>
<proteinExistence type="predicted"/>
<dbReference type="Proteomes" id="UP001470230">
    <property type="component" value="Unassembled WGS sequence"/>
</dbReference>
<evidence type="ECO:0000256" key="1">
    <source>
        <dbReference type="SAM" id="MobiDB-lite"/>
    </source>
</evidence>
<feature type="region of interest" description="Disordered" evidence="1">
    <location>
        <begin position="133"/>
        <end position="152"/>
    </location>
</feature>
<reference evidence="2 3" key="1">
    <citation type="submission" date="2024-04" db="EMBL/GenBank/DDBJ databases">
        <title>Tritrichomonas musculus Genome.</title>
        <authorList>
            <person name="Alves-Ferreira E."/>
            <person name="Grigg M."/>
            <person name="Lorenzi H."/>
            <person name="Galac M."/>
        </authorList>
    </citation>
    <scope>NUCLEOTIDE SEQUENCE [LARGE SCALE GENOMIC DNA]</scope>
    <source>
        <strain evidence="2 3">EAF2021</strain>
    </source>
</reference>
<feature type="region of interest" description="Disordered" evidence="1">
    <location>
        <begin position="203"/>
        <end position="224"/>
    </location>
</feature>
<evidence type="ECO:0000313" key="3">
    <source>
        <dbReference type="Proteomes" id="UP001470230"/>
    </source>
</evidence>
<dbReference type="EMBL" id="JAPFFF010000002">
    <property type="protein sequence ID" value="KAK8897090.1"/>
    <property type="molecule type" value="Genomic_DNA"/>
</dbReference>
<protein>
    <submittedName>
        <fullName evidence="2">Uncharacterized protein</fullName>
    </submittedName>
</protein>
<feature type="compositionally biased region" description="Polar residues" evidence="1">
    <location>
        <begin position="411"/>
        <end position="433"/>
    </location>
</feature>
<name>A0ABR2L146_9EUKA</name>
<feature type="region of interest" description="Disordered" evidence="1">
    <location>
        <begin position="411"/>
        <end position="435"/>
    </location>
</feature>
<feature type="compositionally biased region" description="Low complexity" evidence="1">
    <location>
        <begin position="104"/>
        <end position="115"/>
    </location>
</feature>